<dbReference type="InterPro" id="IPR040523">
    <property type="entry name" value="AsnC_trans_reg2"/>
</dbReference>
<dbReference type="InterPro" id="IPR050684">
    <property type="entry name" value="HTH-Siroheme_Decarb"/>
</dbReference>
<evidence type="ECO:0000256" key="1">
    <source>
        <dbReference type="ARBA" id="ARBA00023239"/>
    </source>
</evidence>
<evidence type="ECO:0000256" key="3">
    <source>
        <dbReference type="ARBA" id="ARBA00023457"/>
    </source>
</evidence>
<feature type="domain" description="Siroheme decarboxylase AsnC-like ligand binding" evidence="6">
    <location>
        <begin position="246"/>
        <end position="330"/>
    </location>
</feature>
<dbReference type="Proteomes" id="UP000230821">
    <property type="component" value="Unassembled WGS sequence"/>
</dbReference>
<dbReference type="Pfam" id="PF22451">
    <property type="entry name" value="NirdL-like_HTH"/>
    <property type="match status" value="1"/>
</dbReference>
<accession>A0A2G6KES5</accession>
<evidence type="ECO:0000259" key="6">
    <source>
        <dbReference type="Pfam" id="PF17805"/>
    </source>
</evidence>
<evidence type="ECO:0000256" key="2">
    <source>
        <dbReference type="ARBA" id="ARBA00023444"/>
    </source>
</evidence>
<dbReference type="PANTHER" id="PTHR43413">
    <property type="entry name" value="TRANSCRIPTIONAL REGULATOR, ASNC FAMILY"/>
    <property type="match status" value="1"/>
</dbReference>
<evidence type="ECO:0000256" key="5">
    <source>
        <dbReference type="ARBA" id="ARBA00048470"/>
    </source>
</evidence>
<comment type="caution">
    <text evidence="8">The sequence shown here is derived from an EMBL/GenBank/DDBJ whole genome shotgun (WGS) entry which is preliminary data.</text>
</comment>
<sequence length="351" mass="40753">MFTKQEKNLLHIIQSHFPLMPKPYAVIARALGMHEDEVLDSLKSLKERKILKEIRGIFNATLLDYHTVLIAFKLEEDLLPHAAQVVSNHPGVSHNYQRFHALNLWFTLSVPADIRLETHIQALADMTACQQYFVFPALKTFKRRVKFTIAETTDISDVFQQGFPLPEHKNFSHRLSKHSECSGLAQSTQQCVMRMLHEDLALHPEPFRDIARQCSIAEECFFDFVGDLLRSHKMSRFAGILYHRNLGFTTNAMVVWTVPASTLVAFAEEAVTYQAISHCYERSVYPDWPYNLYTMIHSTSQREMQEIVESLATKFTIQEYEVLCSGAEHKKQRVDYFGKDIYEWDRKYVRG</sequence>
<dbReference type="PANTHER" id="PTHR43413:SF1">
    <property type="entry name" value="SIROHEME DECARBOXYLASE NIRL SUBUNIT"/>
    <property type="match status" value="1"/>
</dbReference>
<dbReference type="Gene3D" id="3.30.70.3460">
    <property type="match status" value="2"/>
</dbReference>
<dbReference type="AlphaFoldDB" id="A0A2G6KES5"/>
<comment type="similarity">
    <text evidence="3">Belongs to the Ahb/Nir family.</text>
</comment>
<evidence type="ECO:0000313" key="9">
    <source>
        <dbReference type="Proteomes" id="UP000230821"/>
    </source>
</evidence>
<organism evidence="8 9">
    <name type="scientific">candidate division KSB3 bacterium</name>
    <dbReference type="NCBI Taxonomy" id="2044937"/>
    <lineage>
        <taxon>Bacteria</taxon>
        <taxon>candidate division KSB3</taxon>
    </lineage>
</organism>
<reference evidence="8 9" key="1">
    <citation type="submission" date="2017-10" db="EMBL/GenBank/DDBJ databases">
        <title>Novel microbial diversity and functional potential in the marine mammal oral microbiome.</title>
        <authorList>
            <person name="Dudek N.K."/>
            <person name="Sun C.L."/>
            <person name="Burstein D."/>
            <person name="Kantor R.S."/>
            <person name="Aliaga Goltsman D.S."/>
            <person name="Bik E.M."/>
            <person name="Thomas B.C."/>
            <person name="Banfield J.F."/>
            <person name="Relman D.A."/>
        </authorList>
    </citation>
    <scope>NUCLEOTIDE SEQUENCE [LARGE SCALE GENOMIC DNA]</scope>
    <source>
        <strain evidence="8">DOLJORAL78_47_16</strain>
    </source>
</reference>
<proteinExistence type="inferred from homology"/>
<dbReference type="EC" id="4.1.1.111" evidence="4"/>
<keyword evidence="1" id="KW-0456">Lyase</keyword>
<evidence type="ECO:0000256" key="4">
    <source>
        <dbReference type="ARBA" id="ARBA00023471"/>
    </source>
</evidence>
<evidence type="ECO:0000313" key="8">
    <source>
        <dbReference type="EMBL" id="PIE34167.1"/>
    </source>
</evidence>
<comment type="pathway">
    <text evidence="2">Porphyrin-containing compound metabolism.</text>
</comment>
<dbReference type="Pfam" id="PF17805">
    <property type="entry name" value="AsnC_trans_reg2"/>
    <property type="match status" value="2"/>
</dbReference>
<evidence type="ECO:0000259" key="7">
    <source>
        <dbReference type="Pfam" id="PF22451"/>
    </source>
</evidence>
<dbReference type="EMBL" id="PDSK01000091">
    <property type="protein sequence ID" value="PIE34167.1"/>
    <property type="molecule type" value="Genomic_DNA"/>
</dbReference>
<dbReference type="InterPro" id="IPR053953">
    <property type="entry name" value="NirdL-like_HTH"/>
</dbReference>
<gene>
    <name evidence="8" type="ORF">CSA56_08495</name>
</gene>
<protein>
    <recommendedName>
        <fullName evidence="4">siroheme decarboxylase</fullName>
        <ecNumber evidence="4">4.1.1.111</ecNumber>
    </recommendedName>
</protein>
<feature type="domain" description="Siroheme decarboxylase AsnC-like ligand binding" evidence="6">
    <location>
        <begin position="66"/>
        <end position="142"/>
    </location>
</feature>
<comment type="catalytic activity">
    <reaction evidence="5">
        <text>siroheme + 2 H(+) = 12,18-didecarboxysiroheme + 2 CO2</text>
        <dbReference type="Rhea" id="RHEA:19093"/>
        <dbReference type="ChEBI" id="CHEBI:15378"/>
        <dbReference type="ChEBI" id="CHEBI:16526"/>
        <dbReference type="ChEBI" id="CHEBI:60052"/>
        <dbReference type="ChEBI" id="CHEBI:140497"/>
        <dbReference type="EC" id="4.1.1.111"/>
    </reaction>
</comment>
<feature type="domain" description="Siroheme decarboxylase NirL-like HTH" evidence="7">
    <location>
        <begin position="6"/>
        <end position="51"/>
    </location>
</feature>
<dbReference type="GO" id="GO:0016829">
    <property type="term" value="F:lyase activity"/>
    <property type="evidence" value="ECO:0007669"/>
    <property type="project" value="UniProtKB-KW"/>
</dbReference>
<name>A0A2G6KES5_9BACT</name>